<dbReference type="RefSeq" id="WP_317123253.1">
    <property type="nucleotide sequence ID" value="NZ_JAWJBA010000006.1"/>
</dbReference>
<dbReference type="InterPro" id="IPR029045">
    <property type="entry name" value="ClpP/crotonase-like_dom_sf"/>
</dbReference>
<evidence type="ECO:0000313" key="2">
    <source>
        <dbReference type="EMBL" id="MDV2686084.1"/>
    </source>
</evidence>
<proteinExistence type="inferred from homology"/>
<gene>
    <name evidence="2" type="ORF">RYX56_17080</name>
</gene>
<comment type="caution">
    <text evidence="2">The sequence shown here is derived from an EMBL/GenBank/DDBJ whole genome shotgun (WGS) entry which is preliminary data.</text>
</comment>
<evidence type="ECO:0000256" key="1">
    <source>
        <dbReference type="ARBA" id="ARBA00005254"/>
    </source>
</evidence>
<dbReference type="Gene3D" id="3.90.226.10">
    <property type="entry name" value="2-enoyl-CoA Hydratase, Chain A, domain 1"/>
    <property type="match status" value="1"/>
</dbReference>
<dbReference type="Gene3D" id="1.10.12.10">
    <property type="entry name" value="Lyase 2-enoyl-coa Hydratase, Chain A, domain 2"/>
    <property type="match status" value="1"/>
</dbReference>
<dbReference type="CDD" id="cd06558">
    <property type="entry name" value="crotonase-like"/>
    <property type="match status" value="1"/>
</dbReference>
<dbReference type="InterPro" id="IPR014748">
    <property type="entry name" value="Enoyl-CoA_hydra_C"/>
</dbReference>
<protein>
    <submittedName>
        <fullName evidence="2">Enoyl-CoA hydratase/isomerase family protein</fullName>
    </submittedName>
</protein>
<comment type="similarity">
    <text evidence="1">Belongs to the enoyl-CoA hydratase/isomerase family.</text>
</comment>
<keyword evidence="3" id="KW-1185">Reference proteome</keyword>
<dbReference type="SUPFAM" id="SSF52096">
    <property type="entry name" value="ClpP/crotonase"/>
    <property type="match status" value="1"/>
</dbReference>
<dbReference type="PANTHER" id="PTHR43459:SF1">
    <property type="entry name" value="EG:BACN32G11.4 PROTEIN"/>
    <property type="match status" value="1"/>
</dbReference>
<accession>A0ABU3XFC4</accession>
<name>A0ABU3XFC4_9BACI</name>
<dbReference type="Proteomes" id="UP001287282">
    <property type="component" value="Unassembled WGS sequence"/>
</dbReference>
<dbReference type="Pfam" id="PF00378">
    <property type="entry name" value="ECH_1"/>
    <property type="match status" value="1"/>
</dbReference>
<evidence type="ECO:0000313" key="3">
    <source>
        <dbReference type="Proteomes" id="UP001287282"/>
    </source>
</evidence>
<dbReference type="PANTHER" id="PTHR43459">
    <property type="entry name" value="ENOYL-COA HYDRATASE"/>
    <property type="match status" value="1"/>
</dbReference>
<dbReference type="InterPro" id="IPR001753">
    <property type="entry name" value="Enoyl-CoA_hydra/iso"/>
</dbReference>
<reference evidence="2 3" key="1">
    <citation type="submission" date="2023-10" db="EMBL/GenBank/DDBJ databases">
        <title>Screening of Alkalihalobacillus lindianensis BZ-TG-R113 and Its Alleviation of Salt Stress on Rapeseed Growth.</title>
        <authorList>
            <person name="Zhao B."/>
            <person name="Guo T."/>
        </authorList>
    </citation>
    <scope>NUCLEOTIDE SEQUENCE [LARGE SCALE GENOMIC DNA]</scope>
    <source>
        <strain evidence="2 3">BZ-TG-R113</strain>
    </source>
</reference>
<dbReference type="EMBL" id="JAWJBA010000006">
    <property type="protein sequence ID" value="MDV2686084.1"/>
    <property type="molecule type" value="Genomic_DNA"/>
</dbReference>
<organism evidence="2 3">
    <name type="scientific">Alkalihalophilus lindianensis</name>
    <dbReference type="NCBI Taxonomy" id="1630542"/>
    <lineage>
        <taxon>Bacteria</taxon>
        <taxon>Bacillati</taxon>
        <taxon>Bacillota</taxon>
        <taxon>Bacilli</taxon>
        <taxon>Bacillales</taxon>
        <taxon>Bacillaceae</taxon>
        <taxon>Alkalihalophilus</taxon>
    </lineage>
</organism>
<sequence length="258" mass="28439">MAQSVLYTVENQIAMITLNRPEKLNTLSRELVVELTEALNRAKVDDEVRVVLLSANGKSFCAGGDLEMMSELSSESQALNWMQEASELTLNIRSHPKYVVCAVQGFAAGAGFSLALASDFIVAEATAKFTLSFAKVGLVPDLGLFGLLLERVPINLLKEWIAFSTVLSAEELHHKGIVNRVTTSELKETAYEFSECLVNGSPFSQSYTKSILNELVHQKLRQSVSVENGVQAMLLQTKDHKEGIQAFFEKRDPVFTGH</sequence>